<dbReference type="Pfam" id="PF00067">
    <property type="entry name" value="p450"/>
    <property type="match status" value="1"/>
</dbReference>
<evidence type="ECO:0000256" key="5">
    <source>
        <dbReference type="ARBA" id="ARBA00022617"/>
    </source>
</evidence>
<gene>
    <name evidence="16" type="ORF">LPLAT_LOCUS8501</name>
</gene>
<dbReference type="EMBL" id="OZ034827">
    <property type="protein sequence ID" value="CAL1682604.1"/>
    <property type="molecule type" value="Genomic_DNA"/>
</dbReference>
<dbReference type="Gene3D" id="1.10.630.10">
    <property type="entry name" value="Cytochrome P450"/>
    <property type="match status" value="1"/>
</dbReference>
<proteinExistence type="inferred from homology"/>
<reference evidence="16" key="1">
    <citation type="submission" date="2024-04" db="EMBL/GenBank/DDBJ databases">
        <authorList>
            <consortium name="Molecular Ecology Group"/>
        </authorList>
    </citation>
    <scope>NUCLEOTIDE SEQUENCE</scope>
</reference>
<dbReference type="Proteomes" id="UP001497644">
    <property type="component" value="Chromosome 4"/>
</dbReference>
<evidence type="ECO:0000256" key="10">
    <source>
        <dbReference type="ARBA" id="ARBA00023004"/>
    </source>
</evidence>
<dbReference type="GO" id="GO:0016705">
    <property type="term" value="F:oxidoreductase activity, acting on paired donors, with incorporation or reduction of molecular oxygen"/>
    <property type="evidence" value="ECO:0007669"/>
    <property type="project" value="InterPro"/>
</dbReference>
<evidence type="ECO:0000256" key="9">
    <source>
        <dbReference type="ARBA" id="ARBA00023002"/>
    </source>
</evidence>
<dbReference type="InterPro" id="IPR017972">
    <property type="entry name" value="Cyt_P450_CS"/>
</dbReference>
<dbReference type="InterPro" id="IPR050476">
    <property type="entry name" value="Insect_CytP450_Detox"/>
</dbReference>
<dbReference type="PANTHER" id="PTHR24292:SF45">
    <property type="entry name" value="CYTOCHROME P450 6G1-RELATED"/>
    <property type="match status" value="1"/>
</dbReference>
<name>A0AAV2NS26_9HYME</name>
<keyword evidence="17" id="KW-1185">Reference proteome</keyword>
<accession>A0AAV2NS26</accession>
<evidence type="ECO:0000256" key="15">
    <source>
        <dbReference type="SAM" id="Phobius"/>
    </source>
</evidence>
<organism evidence="16 17">
    <name type="scientific">Lasius platythorax</name>
    <dbReference type="NCBI Taxonomy" id="488582"/>
    <lineage>
        <taxon>Eukaryota</taxon>
        <taxon>Metazoa</taxon>
        <taxon>Ecdysozoa</taxon>
        <taxon>Arthropoda</taxon>
        <taxon>Hexapoda</taxon>
        <taxon>Insecta</taxon>
        <taxon>Pterygota</taxon>
        <taxon>Neoptera</taxon>
        <taxon>Endopterygota</taxon>
        <taxon>Hymenoptera</taxon>
        <taxon>Apocrita</taxon>
        <taxon>Aculeata</taxon>
        <taxon>Formicoidea</taxon>
        <taxon>Formicidae</taxon>
        <taxon>Formicinae</taxon>
        <taxon>Lasius</taxon>
        <taxon>Lasius</taxon>
    </lineage>
</organism>
<dbReference type="InterPro" id="IPR001128">
    <property type="entry name" value="Cyt_P450"/>
</dbReference>
<dbReference type="GO" id="GO:0004497">
    <property type="term" value="F:monooxygenase activity"/>
    <property type="evidence" value="ECO:0007669"/>
    <property type="project" value="UniProtKB-KW"/>
</dbReference>
<evidence type="ECO:0000256" key="14">
    <source>
        <dbReference type="RuleBase" id="RU000461"/>
    </source>
</evidence>
<evidence type="ECO:0000256" key="13">
    <source>
        <dbReference type="PIRSR" id="PIRSR602401-1"/>
    </source>
</evidence>
<dbReference type="SUPFAM" id="SSF48264">
    <property type="entry name" value="Cytochrome P450"/>
    <property type="match status" value="1"/>
</dbReference>
<protein>
    <recommendedName>
        <fullName evidence="18">Cytochrome P450</fullName>
    </recommendedName>
</protein>
<dbReference type="InterPro" id="IPR002401">
    <property type="entry name" value="Cyt_P450_E_grp-I"/>
</dbReference>
<keyword evidence="5 13" id="KW-0349">Heme</keyword>
<keyword evidence="12 15" id="KW-0472">Membrane</keyword>
<dbReference type="PANTHER" id="PTHR24292">
    <property type="entry name" value="CYTOCHROME P450"/>
    <property type="match status" value="1"/>
</dbReference>
<keyword evidence="15" id="KW-1133">Transmembrane helix</keyword>
<evidence type="ECO:0000313" key="16">
    <source>
        <dbReference type="EMBL" id="CAL1682604.1"/>
    </source>
</evidence>
<keyword evidence="8" id="KW-0492">Microsome</keyword>
<dbReference type="PRINTS" id="PR00385">
    <property type="entry name" value="P450"/>
</dbReference>
<keyword evidence="7" id="KW-0256">Endoplasmic reticulum</keyword>
<dbReference type="GO" id="GO:0020037">
    <property type="term" value="F:heme binding"/>
    <property type="evidence" value="ECO:0007669"/>
    <property type="project" value="InterPro"/>
</dbReference>
<evidence type="ECO:0000256" key="12">
    <source>
        <dbReference type="ARBA" id="ARBA00023136"/>
    </source>
</evidence>
<sequence length="514" mass="59068">MAFITAYWGLDGMIALTALIIAAYLYMTRKFNYWKRRGVSEITPTPFLGNFKECVLLKKSPGFLMKDFYDQAKGLPYVGFYVLDKPFLLIRDREIVKNVLVKDFNYFSDRYGSPDPNDRLGYANLFFIKNPAWKILRTKLTPIFTSGKLKKMFELMIECAKNLDTHLESLTVDDARKETDVKDIAAKFTTDMIGCTAYGLNVNSLNNPNAEFRNHGRKIFEYGYIRGYEVLAMFFFPYVVRLAGLKTFGKDSTIFLRRVFWETITQRMESGVKKNDLIDILIELKKNHSLQNFEGFKFDGDDLVAQAAIFFTAGFETSSTTMAFTLYELAIHTEIQNKLRREILEALNETDGNITYDMLLSLPYLDMVVSETLRMYPTLPFLDRVTTETYKMPNSDLVLEKDTPIYISMLGMHYDPEYFPDPDKFDPERFKEENKHNIPSCAYFPFGEGPHACIGTRLGLLESKLGVVKIISKYEVTPCERTLIPMVINPKGSTTSPLNGDLYLNIRKINTSAN</sequence>
<dbReference type="AlphaFoldDB" id="A0AAV2NS26"/>
<keyword evidence="11 14" id="KW-0503">Monooxygenase</keyword>
<evidence type="ECO:0000256" key="6">
    <source>
        <dbReference type="ARBA" id="ARBA00022723"/>
    </source>
</evidence>
<keyword evidence="10 13" id="KW-0408">Iron</keyword>
<dbReference type="GO" id="GO:0005789">
    <property type="term" value="C:endoplasmic reticulum membrane"/>
    <property type="evidence" value="ECO:0007669"/>
    <property type="project" value="UniProtKB-SubCell"/>
</dbReference>
<keyword evidence="6 13" id="KW-0479">Metal-binding</keyword>
<evidence type="ECO:0000256" key="2">
    <source>
        <dbReference type="ARBA" id="ARBA00004174"/>
    </source>
</evidence>
<evidence type="ECO:0008006" key="18">
    <source>
        <dbReference type="Google" id="ProtNLM"/>
    </source>
</evidence>
<dbReference type="InterPro" id="IPR036396">
    <property type="entry name" value="Cyt_P450_sf"/>
</dbReference>
<evidence type="ECO:0000256" key="4">
    <source>
        <dbReference type="ARBA" id="ARBA00010617"/>
    </source>
</evidence>
<evidence type="ECO:0000313" key="17">
    <source>
        <dbReference type="Proteomes" id="UP001497644"/>
    </source>
</evidence>
<comment type="similarity">
    <text evidence="4 14">Belongs to the cytochrome P450 family.</text>
</comment>
<evidence type="ECO:0000256" key="1">
    <source>
        <dbReference type="ARBA" id="ARBA00001971"/>
    </source>
</evidence>
<feature type="transmembrane region" description="Helical" evidence="15">
    <location>
        <begin position="6"/>
        <end position="27"/>
    </location>
</feature>
<dbReference type="GO" id="GO:0005506">
    <property type="term" value="F:iron ion binding"/>
    <property type="evidence" value="ECO:0007669"/>
    <property type="project" value="InterPro"/>
</dbReference>
<evidence type="ECO:0000256" key="7">
    <source>
        <dbReference type="ARBA" id="ARBA00022824"/>
    </source>
</evidence>
<dbReference type="PROSITE" id="PS00086">
    <property type="entry name" value="CYTOCHROME_P450"/>
    <property type="match status" value="1"/>
</dbReference>
<dbReference type="FunFam" id="1.10.630.10:FF:000042">
    <property type="entry name" value="Cytochrome P450"/>
    <property type="match status" value="1"/>
</dbReference>
<evidence type="ECO:0000256" key="8">
    <source>
        <dbReference type="ARBA" id="ARBA00022848"/>
    </source>
</evidence>
<keyword evidence="9 14" id="KW-0560">Oxidoreductase</keyword>
<dbReference type="CDD" id="cd11056">
    <property type="entry name" value="CYP6-like"/>
    <property type="match status" value="1"/>
</dbReference>
<feature type="binding site" description="axial binding residue" evidence="13">
    <location>
        <position position="453"/>
    </location>
    <ligand>
        <name>heme</name>
        <dbReference type="ChEBI" id="CHEBI:30413"/>
    </ligand>
    <ligandPart>
        <name>Fe</name>
        <dbReference type="ChEBI" id="CHEBI:18248"/>
    </ligandPart>
</feature>
<comment type="subcellular location">
    <subcellularLocation>
        <location evidence="3">Endoplasmic reticulum membrane</location>
        <topology evidence="3">Peripheral membrane protein</topology>
    </subcellularLocation>
    <subcellularLocation>
        <location evidence="2">Microsome membrane</location>
        <topology evidence="2">Peripheral membrane protein</topology>
    </subcellularLocation>
</comment>
<comment type="cofactor">
    <cofactor evidence="1 13">
        <name>heme</name>
        <dbReference type="ChEBI" id="CHEBI:30413"/>
    </cofactor>
</comment>
<evidence type="ECO:0000256" key="11">
    <source>
        <dbReference type="ARBA" id="ARBA00023033"/>
    </source>
</evidence>
<keyword evidence="15" id="KW-0812">Transmembrane</keyword>
<dbReference type="PRINTS" id="PR00463">
    <property type="entry name" value="EP450I"/>
</dbReference>
<evidence type="ECO:0000256" key="3">
    <source>
        <dbReference type="ARBA" id="ARBA00004406"/>
    </source>
</evidence>